<evidence type="ECO:0000313" key="4">
    <source>
        <dbReference type="EMBL" id="RAL22397.1"/>
    </source>
</evidence>
<evidence type="ECO:0000256" key="1">
    <source>
        <dbReference type="ARBA" id="ARBA00009353"/>
    </source>
</evidence>
<dbReference type="NCBIfam" id="TIGR01777">
    <property type="entry name" value="yfcH"/>
    <property type="match status" value="1"/>
</dbReference>
<dbReference type="EMBL" id="QHKO01000004">
    <property type="protein sequence ID" value="RAL22397.1"/>
    <property type="molecule type" value="Genomic_DNA"/>
</dbReference>
<accession>A0A328CB10</accession>
<reference evidence="4 5" key="1">
    <citation type="submission" date="2018-05" db="EMBL/GenBank/DDBJ databases">
        <title>Lujinxingia marina gen. nov. sp. nov., a new facultative anaerobic member of the class Deltaproteobacteria, and proposal of Lujinxingaceae fam. nov.</title>
        <authorList>
            <person name="Li C.-M."/>
        </authorList>
    </citation>
    <scope>NUCLEOTIDE SEQUENCE [LARGE SCALE GENOMIC DNA]</scope>
    <source>
        <strain evidence="4 5">B210</strain>
    </source>
</reference>
<dbReference type="Proteomes" id="UP000249169">
    <property type="component" value="Unassembled WGS sequence"/>
</dbReference>
<dbReference type="InterPro" id="IPR010099">
    <property type="entry name" value="SDR39U1"/>
</dbReference>
<sequence length="301" mass="31714">MSAIKKVAISGASGLVGSALSARLRAQGVAVVPMVRSPEQEGIYWSVPRAEIDAEALAGVDAVVHLAGESLASGRWTRARKEAIYASRVSGSALIAGAMAEMEAGPRTLICASAVGYYGDTGDRWVDEEAPPGEGFLAEVCVAWEAACDPARKAGIRVVNTRLGVVLAREGGALPAMRRPFKLGVGGRLGSGQQYMSWIALSDVVGALIWALEQPGVEGPLNLVSPQPVTNAEFTRALGQALHRPAVVPTPGAALKLALGGEMAREMLLQGQRVRPARLEEGGYVFEHPELKETLGRLFER</sequence>
<evidence type="ECO:0000259" key="3">
    <source>
        <dbReference type="Pfam" id="PF08338"/>
    </source>
</evidence>
<gene>
    <name evidence="4" type="ORF">DL240_11145</name>
</gene>
<dbReference type="PANTHER" id="PTHR11092:SF0">
    <property type="entry name" value="EPIMERASE FAMILY PROTEIN SDR39U1"/>
    <property type="match status" value="1"/>
</dbReference>
<evidence type="ECO:0000259" key="2">
    <source>
        <dbReference type="Pfam" id="PF01370"/>
    </source>
</evidence>
<dbReference type="SUPFAM" id="SSF51735">
    <property type="entry name" value="NAD(P)-binding Rossmann-fold domains"/>
    <property type="match status" value="1"/>
</dbReference>
<dbReference type="PANTHER" id="PTHR11092">
    <property type="entry name" value="SUGAR NUCLEOTIDE EPIMERASE RELATED"/>
    <property type="match status" value="1"/>
</dbReference>
<comment type="similarity">
    <text evidence="1">Belongs to the NAD(P)-dependent epimerase/dehydratase family. SDR39U1 subfamily.</text>
</comment>
<evidence type="ECO:0000313" key="5">
    <source>
        <dbReference type="Proteomes" id="UP000249169"/>
    </source>
</evidence>
<dbReference type="Gene3D" id="3.40.50.720">
    <property type="entry name" value="NAD(P)-binding Rossmann-like Domain"/>
    <property type="match status" value="1"/>
</dbReference>
<dbReference type="InterPro" id="IPR036291">
    <property type="entry name" value="NAD(P)-bd_dom_sf"/>
</dbReference>
<name>A0A328CB10_9DELT</name>
<keyword evidence="5" id="KW-1185">Reference proteome</keyword>
<comment type="caution">
    <text evidence="4">The sequence shown here is derived from an EMBL/GenBank/DDBJ whole genome shotgun (WGS) entry which is preliminary data.</text>
</comment>
<protein>
    <submittedName>
        <fullName evidence="4">TIGR01777 family protein</fullName>
    </submittedName>
</protein>
<dbReference type="Pfam" id="PF01370">
    <property type="entry name" value="Epimerase"/>
    <property type="match status" value="1"/>
</dbReference>
<dbReference type="Pfam" id="PF08338">
    <property type="entry name" value="DUF1731"/>
    <property type="match status" value="1"/>
</dbReference>
<feature type="domain" description="DUF1731" evidence="3">
    <location>
        <begin position="250"/>
        <end position="296"/>
    </location>
</feature>
<dbReference type="CDD" id="cd05242">
    <property type="entry name" value="SDR_a8"/>
    <property type="match status" value="1"/>
</dbReference>
<dbReference type="InterPro" id="IPR001509">
    <property type="entry name" value="Epimerase_deHydtase"/>
</dbReference>
<dbReference type="AlphaFoldDB" id="A0A328CB10"/>
<dbReference type="InterPro" id="IPR013549">
    <property type="entry name" value="DUF1731"/>
</dbReference>
<proteinExistence type="inferred from homology"/>
<feature type="domain" description="NAD-dependent epimerase/dehydratase" evidence="2">
    <location>
        <begin position="8"/>
        <end position="215"/>
    </location>
</feature>
<dbReference type="RefSeq" id="WP_111729968.1">
    <property type="nucleotide sequence ID" value="NZ_QHKO01000004.1"/>
</dbReference>
<organism evidence="4 5">
    <name type="scientific">Lujinxingia litoralis</name>
    <dbReference type="NCBI Taxonomy" id="2211119"/>
    <lineage>
        <taxon>Bacteria</taxon>
        <taxon>Deltaproteobacteria</taxon>
        <taxon>Bradymonadales</taxon>
        <taxon>Lujinxingiaceae</taxon>
        <taxon>Lujinxingia</taxon>
    </lineage>
</organism>
<dbReference type="OrthoDB" id="5292533at2"/>